<dbReference type="Proteomes" id="UP000321685">
    <property type="component" value="Unassembled WGS sequence"/>
</dbReference>
<sequence>MTRSPAGSVRDAADSAYRAAADAFLALDEAELSARQAADALIALEPRREDAIRADVDSSCKAANAAVVDWITAVDMHQPAIRDPQAGHRALAAAAREFTQVRASLERATPMAVRYRQRHQDALAKLAAASEKRDVAARAAVVAVDEAAAAVERARAAGLAPAELDAALAAARAQAADAGALGIGPAAVSAWGAVEAAAREVLAAAERAERVRTDLPKRVRSLATRAAGIEGRAESLPDKLSTLRRSYSLACSAGLERAGDEVSGAVTTGRRALAAAETAMGADDWVRAVREVDTARTSLDSAEKVLTAVADRLTMLDDVRADPRGRLDKARFTLRDAQRLVVATGQRVADEIPTLDALAARLDRAPELLEATHPDYWSYLQELDAVSRGAQDAVTRVRERIAGG</sequence>
<name>A0A511DMA0_9PSEU</name>
<dbReference type="EMBL" id="BJVJ01000069">
    <property type="protein sequence ID" value="GEL25941.1"/>
    <property type="molecule type" value="Genomic_DNA"/>
</dbReference>
<gene>
    <name evidence="1" type="ORF">PSU4_48950</name>
</gene>
<organism evidence="1 2">
    <name type="scientific">Pseudonocardia sulfidoxydans NBRC 16205</name>
    <dbReference type="NCBI Taxonomy" id="1223511"/>
    <lineage>
        <taxon>Bacteria</taxon>
        <taxon>Bacillati</taxon>
        <taxon>Actinomycetota</taxon>
        <taxon>Actinomycetes</taxon>
        <taxon>Pseudonocardiales</taxon>
        <taxon>Pseudonocardiaceae</taxon>
        <taxon>Pseudonocardia</taxon>
    </lineage>
</organism>
<dbReference type="AlphaFoldDB" id="A0A511DMA0"/>
<dbReference type="RefSeq" id="WP_147113045.1">
    <property type="nucleotide sequence ID" value="NZ_BJVJ01000069.1"/>
</dbReference>
<dbReference type="OrthoDB" id="3569687at2"/>
<proteinExistence type="predicted"/>
<evidence type="ECO:0008006" key="3">
    <source>
        <dbReference type="Google" id="ProtNLM"/>
    </source>
</evidence>
<reference evidence="1 2" key="1">
    <citation type="submission" date="2019-07" db="EMBL/GenBank/DDBJ databases">
        <title>Whole genome shotgun sequence of Pseudonocardia sulfidoxydans NBRC 16205.</title>
        <authorList>
            <person name="Hosoyama A."/>
            <person name="Uohara A."/>
            <person name="Ohji S."/>
            <person name="Ichikawa N."/>
        </authorList>
    </citation>
    <scope>NUCLEOTIDE SEQUENCE [LARGE SCALE GENOMIC DNA]</scope>
    <source>
        <strain evidence="1 2">NBRC 16205</strain>
    </source>
</reference>
<accession>A0A511DMA0</accession>
<protein>
    <recommendedName>
        <fullName evidence="3">Molecular chaperone DnaJ</fullName>
    </recommendedName>
</protein>
<keyword evidence="2" id="KW-1185">Reference proteome</keyword>
<evidence type="ECO:0000313" key="2">
    <source>
        <dbReference type="Proteomes" id="UP000321685"/>
    </source>
</evidence>
<evidence type="ECO:0000313" key="1">
    <source>
        <dbReference type="EMBL" id="GEL25941.1"/>
    </source>
</evidence>
<comment type="caution">
    <text evidence="1">The sequence shown here is derived from an EMBL/GenBank/DDBJ whole genome shotgun (WGS) entry which is preliminary data.</text>
</comment>